<reference evidence="1 2" key="1">
    <citation type="submission" date="2018-09" db="EMBL/GenBank/DDBJ databases">
        <title>Genome sequencing of Nocardioides immobilis CCTCC AB 2017083 for comparison to Nocardioides silvaticus.</title>
        <authorList>
            <person name="Li C."/>
            <person name="Wang G."/>
        </authorList>
    </citation>
    <scope>NUCLEOTIDE SEQUENCE [LARGE SCALE GENOMIC DNA]</scope>
    <source>
        <strain evidence="1 2">CCTCC AB 2017083</strain>
    </source>
</reference>
<keyword evidence="2" id="KW-1185">Reference proteome</keyword>
<dbReference type="OrthoDB" id="70765at2"/>
<dbReference type="InterPro" id="IPR029058">
    <property type="entry name" value="AB_hydrolase_fold"/>
</dbReference>
<dbReference type="EMBL" id="QXGH01000023">
    <property type="protein sequence ID" value="RHW25587.1"/>
    <property type="molecule type" value="Genomic_DNA"/>
</dbReference>
<keyword evidence="1" id="KW-0378">Hydrolase</keyword>
<evidence type="ECO:0000313" key="2">
    <source>
        <dbReference type="Proteomes" id="UP000283644"/>
    </source>
</evidence>
<dbReference type="RefSeq" id="WP_118926826.1">
    <property type="nucleotide sequence ID" value="NZ_QXGH01000023.1"/>
</dbReference>
<sequence length="197" mass="21105">MSDSASAVVVNEWHLAPENPVGRAVVLPGGSGYTVDHPLLWWTCQVLAENGWRVVTVRWEIDDAARADAANFVARAAQQALDLAGDAERTLVVGKSFGTYAASWANERGWPGVWLTPVLTIPEIANALRDGQLPGLVVGGTADELWDADLARASGLSVLEIDDANHILYTAGDWKGSYDDLGRTLEAVEDLARGLVD</sequence>
<dbReference type="Proteomes" id="UP000283644">
    <property type="component" value="Unassembled WGS sequence"/>
</dbReference>
<dbReference type="GO" id="GO:0016787">
    <property type="term" value="F:hydrolase activity"/>
    <property type="evidence" value="ECO:0007669"/>
    <property type="project" value="UniProtKB-KW"/>
</dbReference>
<gene>
    <name evidence="1" type="ORF">D0Z08_18970</name>
</gene>
<name>A0A417XYZ9_9ACTN</name>
<dbReference type="SUPFAM" id="SSF53474">
    <property type="entry name" value="alpha/beta-Hydrolases"/>
    <property type="match status" value="1"/>
</dbReference>
<dbReference type="AlphaFoldDB" id="A0A417XYZ9"/>
<accession>A0A417XYZ9</accession>
<dbReference type="Gene3D" id="3.40.50.1820">
    <property type="entry name" value="alpha/beta hydrolase"/>
    <property type="match status" value="1"/>
</dbReference>
<proteinExistence type="predicted"/>
<evidence type="ECO:0000313" key="1">
    <source>
        <dbReference type="EMBL" id="RHW25587.1"/>
    </source>
</evidence>
<comment type="caution">
    <text evidence="1">The sequence shown here is derived from an EMBL/GenBank/DDBJ whole genome shotgun (WGS) entry which is preliminary data.</text>
</comment>
<organism evidence="1 2">
    <name type="scientific">Nocardioides immobilis</name>
    <dbReference type="NCBI Taxonomy" id="2049295"/>
    <lineage>
        <taxon>Bacteria</taxon>
        <taxon>Bacillati</taxon>
        <taxon>Actinomycetota</taxon>
        <taxon>Actinomycetes</taxon>
        <taxon>Propionibacteriales</taxon>
        <taxon>Nocardioidaceae</taxon>
        <taxon>Nocardioides</taxon>
    </lineage>
</organism>
<protein>
    <submittedName>
        <fullName evidence="1">Alpha/beta hydrolase</fullName>
    </submittedName>
</protein>